<dbReference type="Gene3D" id="3.30.9.10">
    <property type="entry name" value="D-Amino Acid Oxidase, subunit A, domain 2"/>
    <property type="match status" value="1"/>
</dbReference>
<keyword evidence="2" id="KW-0285">Flavoprotein</keyword>
<dbReference type="Gene3D" id="3.50.50.60">
    <property type="entry name" value="FAD/NAD(P)-binding domain"/>
    <property type="match status" value="1"/>
</dbReference>
<dbReference type="Pfam" id="PF01266">
    <property type="entry name" value="DAO"/>
    <property type="match status" value="1"/>
</dbReference>
<evidence type="ECO:0000256" key="2">
    <source>
        <dbReference type="ARBA" id="ARBA00022630"/>
    </source>
</evidence>
<keyword evidence="4" id="KW-0560">Oxidoreductase</keyword>
<dbReference type="PANTHER" id="PTHR43104">
    <property type="entry name" value="L-2-HYDROXYGLUTARATE DEHYDROGENASE, MITOCHONDRIAL"/>
    <property type="match status" value="1"/>
</dbReference>
<comment type="cofactor">
    <cofactor evidence="1">
        <name>FAD</name>
        <dbReference type="ChEBI" id="CHEBI:57692"/>
    </cofactor>
</comment>
<proteinExistence type="inferred from homology"/>
<keyword evidence="8" id="KW-1185">Reference proteome</keyword>
<dbReference type="GO" id="GO:0047545">
    <property type="term" value="F:(S)-2-hydroxyglutarate dehydrogenase activity"/>
    <property type="evidence" value="ECO:0007669"/>
    <property type="project" value="TreeGrafter"/>
</dbReference>
<dbReference type="NCBIfam" id="NF008726">
    <property type="entry name" value="PRK11728.1"/>
    <property type="match status" value="1"/>
</dbReference>
<dbReference type="AlphaFoldDB" id="A0A1H3BFU9"/>
<evidence type="ECO:0000256" key="1">
    <source>
        <dbReference type="ARBA" id="ARBA00001974"/>
    </source>
</evidence>
<dbReference type="Proteomes" id="UP000198500">
    <property type="component" value="Unassembled WGS sequence"/>
</dbReference>
<dbReference type="InterPro" id="IPR036188">
    <property type="entry name" value="FAD/NAD-bd_sf"/>
</dbReference>
<evidence type="ECO:0000256" key="3">
    <source>
        <dbReference type="ARBA" id="ARBA00022827"/>
    </source>
</evidence>
<evidence type="ECO:0000313" key="8">
    <source>
        <dbReference type="Proteomes" id="UP000198500"/>
    </source>
</evidence>
<dbReference type="PANTHER" id="PTHR43104:SF2">
    <property type="entry name" value="L-2-HYDROXYGLUTARATE DEHYDROGENASE, MITOCHONDRIAL"/>
    <property type="match status" value="1"/>
</dbReference>
<comment type="similarity">
    <text evidence="5">Belongs to the L2HGDH family.</text>
</comment>
<protein>
    <submittedName>
        <fullName evidence="7">L-2-hydroxyglutarate oxidase</fullName>
    </submittedName>
</protein>
<dbReference type="SUPFAM" id="SSF51905">
    <property type="entry name" value="FAD/NAD(P)-binding domain"/>
    <property type="match status" value="1"/>
</dbReference>
<evidence type="ECO:0000259" key="6">
    <source>
        <dbReference type="Pfam" id="PF01266"/>
    </source>
</evidence>
<gene>
    <name evidence="7" type="ORF">SAMN05443545_105195</name>
</gene>
<keyword evidence="3" id="KW-0274">FAD</keyword>
<dbReference type="EMBL" id="FNNI01000005">
    <property type="protein sequence ID" value="SDX39949.1"/>
    <property type="molecule type" value="Genomic_DNA"/>
</dbReference>
<feature type="domain" description="FAD dependent oxidoreductase" evidence="6">
    <location>
        <begin position="18"/>
        <end position="405"/>
    </location>
</feature>
<evidence type="ECO:0000256" key="5">
    <source>
        <dbReference type="ARBA" id="ARBA00037941"/>
    </source>
</evidence>
<evidence type="ECO:0000256" key="4">
    <source>
        <dbReference type="ARBA" id="ARBA00023002"/>
    </source>
</evidence>
<organism evidence="7 8">
    <name type="scientific">Aidingimonas halophila</name>
    <dbReference type="NCBI Taxonomy" id="574349"/>
    <lineage>
        <taxon>Bacteria</taxon>
        <taxon>Pseudomonadati</taxon>
        <taxon>Pseudomonadota</taxon>
        <taxon>Gammaproteobacteria</taxon>
        <taxon>Oceanospirillales</taxon>
        <taxon>Halomonadaceae</taxon>
        <taxon>Aidingimonas</taxon>
    </lineage>
</organism>
<reference evidence="7 8" key="1">
    <citation type="submission" date="2016-10" db="EMBL/GenBank/DDBJ databases">
        <authorList>
            <person name="de Groot N.N."/>
        </authorList>
    </citation>
    <scope>NUCLEOTIDE SEQUENCE [LARGE SCALE GENOMIC DNA]</scope>
    <source>
        <strain evidence="7 8">DSM 19219</strain>
    </source>
</reference>
<dbReference type="InterPro" id="IPR006076">
    <property type="entry name" value="FAD-dep_OxRdtase"/>
</dbReference>
<dbReference type="STRING" id="574349.SAMN05443545_105195"/>
<sequence>MTLYSTGQDIDSEVLVYDFIIIGGGILGLSTAKQLAEEYPGHRIVVIDKEETLASHQSGHNSGVIHAGVYYTPGSLKARFCREGNRQTKAFCEQHDIPYEECGKLLVATNDIEMERMKALWERTAANGLERQWLSGDELHEREPAITGRGAIFVPSSGIVDYRRVAQAMAEEFESLGGEIRLSTRVTGLEERIGEVVVKTNRGEFVGRYMIACAGLMADRVVKLLGKDPKFTICPFRGEYYRLSRQHDSIVRHLIYPIPDPSMPFLGVHLTRMIDGTVTVGPNAVMALKREGYRKRDVSLPDTVGLLADRGIRKVLSAYWRPGLTELKNSWFKKGYLNDVRRYCPSLSLDDLEPYPAGVRAQAVSRQGKLIDDFLFVNTRRTVNVCNAPSPAATSAIPIGRYIVDKVKSQVEEG</sequence>
<accession>A0A1H3BFU9</accession>
<dbReference type="GO" id="GO:0005737">
    <property type="term" value="C:cytoplasm"/>
    <property type="evidence" value="ECO:0007669"/>
    <property type="project" value="TreeGrafter"/>
</dbReference>
<name>A0A1H3BFU9_9GAMM</name>
<evidence type="ECO:0000313" key="7">
    <source>
        <dbReference type="EMBL" id="SDX39949.1"/>
    </source>
</evidence>